<evidence type="ECO:0000256" key="2">
    <source>
        <dbReference type="ARBA" id="ARBA00022112"/>
    </source>
</evidence>
<dbReference type="InterPro" id="IPR015867">
    <property type="entry name" value="N-reg_PII/ATP_PRibTrfase_C"/>
</dbReference>
<dbReference type="Gene3D" id="3.40.1390.30">
    <property type="entry name" value="NIF3 (NGG1p interacting factor 3)-like"/>
    <property type="match status" value="1"/>
</dbReference>
<dbReference type="Gene3D" id="3.30.70.120">
    <property type="match status" value="1"/>
</dbReference>
<accession>A0ABW0YPP3</accession>
<comment type="similarity">
    <text evidence="1 4">Belongs to the GTP cyclohydrolase I type 2/NIF3 family.</text>
</comment>
<evidence type="ECO:0000313" key="6">
    <source>
        <dbReference type="Proteomes" id="UP001596142"/>
    </source>
</evidence>
<dbReference type="InterPro" id="IPR017221">
    <property type="entry name" value="DUF34/NIF3_bac"/>
</dbReference>
<evidence type="ECO:0000313" key="5">
    <source>
        <dbReference type="EMBL" id="MFC5713411.1"/>
    </source>
</evidence>
<dbReference type="EMBL" id="JBHSOZ010000005">
    <property type="protein sequence ID" value="MFC5713411.1"/>
    <property type="molecule type" value="Genomic_DNA"/>
</dbReference>
<dbReference type="SUPFAM" id="SSF102705">
    <property type="entry name" value="NIF3 (NGG1p interacting factor 3)-like"/>
    <property type="match status" value="1"/>
</dbReference>
<name>A0ABW0YPP3_9BACI</name>
<evidence type="ECO:0000256" key="3">
    <source>
        <dbReference type="ARBA" id="ARBA00022723"/>
    </source>
</evidence>
<dbReference type="PANTHER" id="PTHR13799">
    <property type="entry name" value="NGG1 INTERACTING FACTOR 3"/>
    <property type="match status" value="1"/>
</dbReference>
<dbReference type="Proteomes" id="UP001596142">
    <property type="component" value="Unassembled WGS sequence"/>
</dbReference>
<sequence length="373" mass="40957">MKKTINGQTVIQSFESWSPKSLAVEGDKIGLMIGTLDKPVKKVMIALDVLEEVIDEAVEKEVDLIIAHHPLIFKPLKHINTKTGQGPIIEKCIKHDIAVYAAHTNLDVAKGGVNDMMAEALGLIDTKVLVPTMEDKLKKLVAFVPEDHLETVRHALGDAGAGHIGEYSHCSFTSEGTGAFMPGDEADPYIGEQGKMEFVSEKRIETILAESQVKKVVNALIKAHPYEEPAYDLYPSDMEGEVLGLGRIGSLENEMTLGDFASHVKDAFDVNTVRAVGEKDSKVKKVAILGGDGNKYWSHAKRMGADVYVTGDLYYHVAHDAMMSGLKMIDPGHNVEKVMKVGVQKRLKEQMQKKGYEVEVLASEVNTDPFTFI</sequence>
<reference evidence="6" key="1">
    <citation type="journal article" date="2019" name="Int. J. Syst. Evol. Microbiol.">
        <title>The Global Catalogue of Microorganisms (GCM) 10K type strain sequencing project: providing services to taxonomists for standard genome sequencing and annotation.</title>
        <authorList>
            <consortium name="The Broad Institute Genomics Platform"/>
            <consortium name="The Broad Institute Genome Sequencing Center for Infectious Disease"/>
            <person name="Wu L."/>
            <person name="Ma J."/>
        </authorList>
    </citation>
    <scope>NUCLEOTIDE SEQUENCE [LARGE SCALE GENOMIC DNA]</scope>
    <source>
        <strain evidence="6">CECT 7184</strain>
    </source>
</reference>
<dbReference type="Pfam" id="PF01784">
    <property type="entry name" value="DUF34_NIF3"/>
    <property type="match status" value="1"/>
</dbReference>
<keyword evidence="6" id="KW-1185">Reference proteome</keyword>
<protein>
    <recommendedName>
        <fullName evidence="2 4">GTP cyclohydrolase 1 type 2 homolog</fullName>
    </recommendedName>
</protein>
<dbReference type="NCBIfam" id="TIGR00486">
    <property type="entry name" value="YbgI_SA1388"/>
    <property type="match status" value="1"/>
</dbReference>
<dbReference type="PIRSF" id="PIRSF037489">
    <property type="entry name" value="UCP037489_NIF3_YqfO"/>
    <property type="match status" value="1"/>
</dbReference>
<dbReference type="RefSeq" id="WP_385941206.1">
    <property type="nucleotide sequence ID" value="NZ_JBHSOZ010000005.1"/>
</dbReference>
<proteinExistence type="inferred from homology"/>
<keyword evidence="3 4" id="KW-0479">Metal-binding</keyword>
<organism evidence="5 6">
    <name type="scientific">Thalassorhabdus alkalitolerans</name>
    <dbReference type="NCBI Taxonomy" id="2282697"/>
    <lineage>
        <taxon>Bacteria</taxon>
        <taxon>Bacillati</taxon>
        <taxon>Bacillota</taxon>
        <taxon>Bacilli</taxon>
        <taxon>Bacillales</taxon>
        <taxon>Bacillaceae</taxon>
        <taxon>Thalassorhabdus</taxon>
    </lineage>
</organism>
<gene>
    <name evidence="5" type="ORF">ACFPU1_11510</name>
</gene>
<dbReference type="InterPro" id="IPR002678">
    <property type="entry name" value="DUF34/NIF3"/>
</dbReference>
<evidence type="ECO:0000256" key="1">
    <source>
        <dbReference type="ARBA" id="ARBA00006964"/>
    </source>
</evidence>
<evidence type="ECO:0000256" key="4">
    <source>
        <dbReference type="PIRNR" id="PIRNR037489"/>
    </source>
</evidence>
<comment type="caution">
    <text evidence="5">The sequence shown here is derived from an EMBL/GenBank/DDBJ whole genome shotgun (WGS) entry which is preliminary data.</text>
</comment>
<dbReference type="InterPro" id="IPR036069">
    <property type="entry name" value="DUF34/NIF3_sf"/>
</dbReference>
<dbReference type="PANTHER" id="PTHR13799:SF14">
    <property type="entry name" value="GTP CYCLOHYDROLASE 1 TYPE 2 HOMOLOG"/>
    <property type="match status" value="1"/>
</dbReference>